<dbReference type="Proteomes" id="UP000255234">
    <property type="component" value="Unassembled WGS sequence"/>
</dbReference>
<dbReference type="SUPFAM" id="SSF109604">
    <property type="entry name" value="HD-domain/PDEase-like"/>
    <property type="match status" value="1"/>
</dbReference>
<sequence>MIKRIRQFWRAIKAKLTVEDKVFIDKYLNDEEQKLFFAMRVYDQRHVLNVAYTAQKIIEQKQYENIDCNLLIRACLLHDVGRTAKDICLMDKVTNVLLGKFLPQKSKQWASEAEKLKLNKSKSFWQKRRYALYIYYNHAQLGAEKLSGLGLNDIAEIIRYHHDKVDCKACSELQILCLADSLN</sequence>
<feature type="domain" description="HD" evidence="1">
    <location>
        <begin position="45"/>
        <end position="84"/>
    </location>
</feature>
<evidence type="ECO:0000313" key="3">
    <source>
        <dbReference type="Proteomes" id="UP000255234"/>
    </source>
</evidence>
<dbReference type="GO" id="GO:0016787">
    <property type="term" value="F:hydrolase activity"/>
    <property type="evidence" value="ECO:0007669"/>
    <property type="project" value="UniProtKB-KW"/>
</dbReference>
<reference evidence="2 3" key="1">
    <citation type="submission" date="2018-06" db="EMBL/GenBank/DDBJ databases">
        <authorList>
            <consortium name="Pathogen Informatics"/>
            <person name="Doyle S."/>
        </authorList>
    </citation>
    <scope>NUCLEOTIDE SEQUENCE [LARGE SCALE GENOMIC DNA]</scope>
    <source>
        <strain evidence="2 3">NCTC10571</strain>
    </source>
</reference>
<dbReference type="EMBL" id="UGPP01000001">
    <property type="protein sequence ID" value="STY70696.1"/>
    <property type="molecule type" value="Genomic_DNA"/>
</dbReference>
<dbReference type="Gene3D" id="1.10.3210.10">
    <property type="entry name" value="Hypothetical protein af1432"/>
    <property type="match status" value="1"/>
</dbReference>
<dbReference type="NCBIfam" id="TIGR00277">
    <property type="entry name" value="HDIG"/>
    <property type="match status" value="1"/>
</dbReference>
<protein>
    <submittedName>
        <fullName evidence="2">Predicted HD superfamily hydrolase</fullName>
    </submittedName>
</protein>
<dbReference type="InterPro" id="IPR003607">
    <property type="entry name" value="HD/PDEase_dom"/>
</dbReference>
<dbReference type="InterPro" id="IPR006675">
    <property type="entry name" value="HDIG_dom"/>
</dbReference>
<evidence type="ECO:0000259" key="1">
    <source>
        <dbReference type="Pfam" id="PF01966"/>
    </source>
</evidence>
<keyword evidence="2" id="KW-0378">Hydrolase</keyword>
<dbReference type="Pfam" id="PF01966">
    <property type="entry name" value="HD"/>
    <property type="match status" value="2"/>
</dbReference>
<evidence type="ECO:0000313" key="2">
    <source>
        <dbReference type="EMBL" id="STY70696.1"/>
    </source>
</evidence>
<organism evidence="2 3">
    <name type="scientific">Megamonas hypermegale</name>
    <dbReference type="NCBI Taxonomy" id="158847"/>
    <lineage>
        <taxon>Bacteria</taxon>
        <taxon>Bacillati</taxon>
        <taxon>Bacillota</taxon>
        <taxon>Negativicutes</taxon>
        <taxon>Selenomonadales</taxon>
        <taxon>Selenomonadaceae</taxon>
        <taxon>Megamonas</taxon>
    </lineage>
</organism>
<dbReference type="InterPro" id="IPR006674">
    <property type="entry name" value="HD_domain"/>
</dbReference>
<name>A0A378NS56_9FIRM</name>
<feature type="domain" description="HD" evidence="1">
    <location>
        <begin position="136"/>
        <end position="182"/>
    </location>
</feature>
<dbReference type="RefSeq" id="WP_115151227.1">
    <property type="nucleotide sequence ID" value="NZ_UGPP01000001.1"/>
</dbReference>
<accession>A0A378NS56</accession>
<gene>
    <name evidence="2" type="ORF">NCTC10571_00838</name>
</gene>
<dbReference type="AlphaFoldDB" id="A0A378NS56"/>
<proteinExistence type="predicted"/>
<dbReference type="CDD" id="cd00077">
    <property type="entry name" value="HDc"/>
    <property type="match status" value="1"/>
</dbReference>